<evidence type="ECO:0000256" key="1">
    <source>
        <dbReference type="SAM" id="Phobius"/>
    </source>
</evidence>
<dbReference type="EMBL" id="JACWMX010000003">
    <property type="protein sequence ID" value="MBD1393329.1"/>
    <property type="molecule type" value="Genomic_DNA"/>
</dbReference>
<feature type="transmembrane region" description="Helical" evidence="1">
    <location>
        <begin position="57"/>
        <end position="79"/>
    </location>
</feature>
<keyword evidence="1" id="KW-1133">Transmembrane helix</keyword>
<proteinExistence type="predicted"/>
<feature type="transmembrane region" description="Helical" evidence="1">
    <location>
        <begin position="220"/>
        <end position="239"/>
    </location>
</feature>
<organism evidence="2 3">
    <name type="scientific">Mucilaginibacter glaciei</name>
    <dbReference type="NCBI Taxonomy" id="2772109"/>
    <lineage>
        <taxon>Bacteria</taxon>
        <taxon>Pseudomonadati</taxon>
        <taxon>Bacteroidota</taxon>
        <taxon>Sphingobacteriia</taxon>
        <taxon>Sphingobacteriales</taxon>
        <taxon>Sphingobacteriaceae</taxon>
        <taxon>Mucilaginibacter</taxon>
    </lineage>
</organism>
<gene>
    <name evidence="2" type="ORF">IDJ76_09485</name>
</gene>
<dbReference type="RefSeq" id="WP_191163058.1">
    <property type="nucleotide sequence ID" value="NZ_JACWMX010000003.1"/>
</dbReference>
<evidence type="ECO:0000313" key="3">
    <source>
        <dbReference type="Proteomes" id="UP000619078"/>
    </source>
</evidence>
<reference evidence="2" key="1">
    <citation type="submission" date="2020-09" db="EMBL/GenBank/DDBJ databases">
        <title>Novel species of Mucilaginibacter isolated from a glacier on the Tibetan Plateau.</title>
        <authorList>
            <person name="Liu Q."/>
            <person name="Xin Y.-H."/>
        </authorList>
    </citation>
    <scope>NUCLEOTIDE SEQUENCE</scope>
    <source>
        <strain evidence="2">ZB1P21</strain>
    </source>
</reference>
<dbReference type="GO" id="GO:0016874">
    <property type="term" value="F:ligase activity"/>
    <property type="evidence" value="ECO:0007669"/>
    <property type="project" value="UniProtKB-KW"/>
</dbReference>
<feature type="transmembrane region" description="Helical" evidence="1">
    <location>
        <begin position="33"/>
        <end position="50"/>
    </location>
</feature>
<feature type="transmembrane region" description="Helical" evidence="1">
    <location>
        <begin position="85"/>
        <end position="102"/>
    </location>
</feature>
<keyword evidence="2" id="KW-0436">Ligase</keyword>
<protein>
    <submittedName>
        <fullName evidence="2">O-antigen ligase family protein</fullName>
    </submittedName>
</protein>
<feature type="transmembrane region" description="Helical" evidence="1">
    <location>
        <begin position="316"/>
        <end position="335"/>
    </location>
</feature>
<keyword evidence="1" id="KW-0472">Membrane</keyword>
<dbReference type="AlphaFoldDB" id="A0A926NJP9"/>
<keyword evidence="1" id="KW-0812">Transmembrane</keyword>
<feature type="transmembrane region" description="Helical" evidence="1">
    <location>
        <begin position="154"/>
        <end position="173"/>
    </location>
</feature>
<accession>A0A926NJP9</accession>
<feature type="transmembrane region" description="Helical" evidence="1">
    <location>
        <begin position="9"/>
        <end position="27"/>
    </location>
</feature>
<feature type="transmembrane region" description="Helical" evidence="1">
    <location>
        <begin position="114"/>
        <end position="134"/>
    </location>
</feature>
<dbReference type="Proteomes" id="UP000619078">
    <property type="component" value="Unassembled WGS sequence"/>
</dbReference>
<evidence type="ECO:0000313" key="2">
    <source>
        <dbReference type="EMBL" id="MBD1393329.1"/>
    </source>
</evidence>
<name>A0A926NJP9_9SPHI</name>
<feature type="transmembrane region" description="Helical" evidence="1">
    <location>
        <begin position="341"/>
        <end position="374"/>
    </location>
</feature>
<sequence length="403" mass="46398">MINSIRKNFILVLYLLMPFGYLFGYVLELIGSVNIGLNFIRVAILLLLFANNEKNKYWLALFIISYLLFNTFLFGGPLNTRFREITGFTMYLATLFSSKYILNSVQKIDTKLMNSFFTWVAYIFTLAFVITAAIKGPTVNDLGYDKRSYYNGFVISHQFSYFAILFAMIFFKYKKWPQGIVLCIMAVSVGNRTSFLILAAALVMFAEGLQIAYIKKMIKIGSIALFAIVSTVLLYSIYISEYLSYNKLMYILADPEHIKSTSGRSMFWHNGLLEIVKRPFLDFDWIFGQGPASVEVLSLRLYNVPFWMHNDYMQMLFCYGIFGIILFVLGITYFSKVNKTYSAVWFVIVAGVVNGFYTYGALPLLMMMVVILNFNPKQTRKVFIFATDKKEDPELNIKDQNNG</sequence>
<comment type="caution">
    <text evidence="2">The sequence shown here is derived from an EMBL/GenBank/DDBJ whole genome shotgun (WGS) entry which is preliminary data.</text>
</comment>
<keyword evidence="3" id="KW-1185">Reference proteome</keyword>